<dbReference type="GO" id="GO:0000293">
    <property type="term" value="F:ferric-chelate reductase activity"/>
    <property type="evidence" value="ECO:0007669"/>
    <property type="project" value="TreeGrafter"/>
</dbReference>
<feature type="transmembrane region" description="Helical" evidence="8">
    <location>
        <begin position="539"/>
        <end position="560"/>
    </location>
</feature>
<dbReference type="GO" id="GO:0015677">
    <property type="term" value="P:copper ion import"/>
    <property type="evidence" value="ECO:0007669"/>
    <property type="project" value="TreeGrafter"/>
</dbReference>
<dbReference type="OrthoDB" id="17725at2759"/>
<dbReference type="Pfam" id="PF01794">
    <property type="entry name" value="Ferric_reduct"/>
    <property type="match status" value="1"/>
</dbReference>
<evidence type="ECO:0000259" key="9">
    <source>
        <dbReference type="PROSITE" id="PS51384"/>
    </source>
</evidence>
<feature type="compositionally biased region" description="Polar residues" evidence="7">
    <location>
        <begin position="18"/>
        <end position="41"/>
    </location>
</feature>
<accession>A0A6A6NPV4</accession>
<protein>
    <recommendedName>
        <fullName evidence="9">FAD-binding FR-type domain-containing protein</fullName>
    </recommendedName>
</protein>
<feature type="non-terminal residue" evidence="10">
    <location>
        <position position="1"/>
    </location>
</feature>
<feature type="domain" description="FAD-binding FR-type" evidence="9">
    <location>
        <begin position="386"/>
        <end position="531"/>
    </location>
</feature>
<evidence type="ECO:0000256" key="1">
    <source>
        <dbReference type="ARBA" id="ARBA00004141"/>
    </source>
</evidence>
<feature type="transmembrane region" description="Helical" evidence="8">
    <location>
        <begin position="73"/>
        <end position="91"/>
    </location>
</feature>
<keyword evidence="5" id="KW-0406">Ion transport</keyword>
<dbReference type="GO" id="GO:0005886">
    <property type="term" value="C:plasma membrane"/>
    <property type="evidence" value="ECO:0007669"/>
    <property type="project" value="TreeGrafter"/>
</dbReference>
<evidence type="ECO:0000256" key="4">
    <source>
        <dbReference type="ARBA" id="ARBA00022989"/>
    </source>
</evidence>
<dbReference type="SUPFAM" id="SSF52343">
    <property type="entry name" value="Ferredoxin reductase-like, C-terminal NADP-linked domain"/>
    <property type="match status" value="1"/>
</dbReference>
<dbReference type="PROSITE" id="PS51384">
    <property type="entry name" value="FAD_FR"/>
    <property type="match status" value="1"/>
</dbReference>
<dbReference type="InterPro" id="IPR017927">
    <property type="entry name" value="FAD-bd_FR_type"/>
</dbReference>
<evidence type="ECO:0000256" key="6">
    <source>
        <dbReference type="ARBA" id="ARBA00023136"/>
    </source>
</evidence>
<feature type="transmembrane region" description="Helical" evidence="8">
    <location>
        <begin position="348"/>
        <end position="367"/>
    </location>
</feature>
<dbReference type="InterPro" id="IPR013112">
    <property type="entry name" value="FAD-bd_8"/>
</dbReference>
<feature type="region of interest" description="Disordered" evidence="7">
    <location>
        <begin position="13"/>
        <end position="53"/>
    </location>
</feature>
<feature type="transmembrane region" description="Helical" evidence="8">
    <location>
        <begin position="373"/>
        <end position="393"/>
    </location>
</feature>
<dbReference type="InterPro" id="IPR013130">
    <property type="entry name" value="Fe3_Rdtase_TM_dom"/>
</dbReference>
<keyword evidence="11" id="KW-1185">Reference proteome</keyword>
<dbReference type="PANTHER" id="PTHR32361">
    <property type="entry name" value="FERRIC/CUPRIC REDUCTASE TRANSMEMBRANE COMPONENT"/>
    <property type="match status" value="1"/>
</dbReference>
<dbReference type="GO" id="GO:0006826">
    <property type="term" value="P:iron ion transport"/>
    <property type="evidence" value="ECO:0007669"/>
    <property type="project" value="TreeGrafter"/>
</dbReference>
<dbReference type="GO" id="GO:0006879">
    <property type="term" value="P:intracellular iron ion homeostasis"/>
    <property type="evidence" value="ECO:0007669"/>
    <property type="project" value="TreeGrafter"/>
</dbReference>
<dbReference type="CDD" id="cd06186">
    <property type="entry name" value="NOX_Duox_like_FAD_NADP"/>
    <property type="match status" value="1"/>
</dbReference>
<keyword evidence="2" id="KW-0813">Transport</keyword>
<gene>
    <name evidence="10" type="ORF">BDY21DRAFT_259491</name>
</gene>
<dbReference type="SFLD" id="SFLDS00052">
    <property type="entry name" value="Ferric_Reductase_Domain"/>
    <property type="match status" value="1"/>
</dbReference>
<name>A0A6A6NPV4_9PEZI</name>
<dbReference type="Proteomes" id="UP000799766">
    <property type="component" value="Unassembled WGS sequence"/>
</dbReference>
<organism evidence="10 11">
    <name type="scientific">Lineolata rhizophorae</name>
    <dbReference type="NCBI Taxonomy" id="578093"/>
    <lineage>
        <taxon>Eukaryota</taxon>
        <taxon>Fungi</taxon>
        <taxon>Dikarya</taxon>
        <taxon>Ascomycota</taxon>
        <taxon>Pezizomycotina</taxon>
        <taxon>Dothideomycetes</taxon>
        <taxon>Dothideomycetes incertae sedis</taxon>
        <taxon>Lineolatales</taxon>
        <taxon>Lineolataceae</taxon>
        <taxon>Lineolata</taxon>
    </lineage>
</organism>
<reference evidence="10" key="1">
    <citation type="journal article" date="2020" name="Stud. Mycol.">
        <title>101 Dothideomycetes genomes: a test case for predicting lifestyles and emergence of pathogens.</title>
        <authorList>
            <person name="Haridas S."/>
            <person name="Albert R."/>
            <person name="Binder M."/>
            <person name="Bloem J."/>
            <person name="Labutti K."/>
            <person name="Salamov A."/>
            <person name="Andreopoulos B."/>
            <person name="Baker S."/>
            <person name="Barry K."/>
            <person name="Bills G."/>
            <person name="Bluhm B."/>
            <person name="Cannon C."/>
            <person name="Castanera R."/>
            <person name="Culley D."/>
            <person name="Daum C."/>
            <person name="Ezra D."/>
            <person name="Gonzalez J."/>
            <person name="Henrissat B."/>
            <person name="Kuo A."/>
            <person name="Liang C."/>
            <person name="Lipzen A."/>
            <person name="Lutzoni F."/>
            <person name="Magnuson J."/>
            <person name="Mondo S."/>
            <person name="Nolan M."/>
            <person name="Ohm R."/>
            <person name="Pangilinan J."/>
            <person name="Park H.-J."/>
            <person name="Ramirez L."/>
            <person name="Alfaro M."/>
            <person name="Sun H."/>
            <person name="Tritt A."/>
            <person name="Yoshinaga Y."/>
            <person name="Zwiers L.-H."/>
            <person name="Turgeon B."/>
            <person name="Goodwin S."/>
            <person name="Spatafora J."/>
            <person name="Crous P."/>
            <person name="Grigoriev I."/>
        </authorList>
    </citation>
    <scope>NUCLEOTIDE SEQUENCE</scope>
    <source>
        <strain evidence="10">ATCC 16933</strain>
    </source>
</reference>
<keyword evidence="3 8" id="KW-0812">Transmembrane</keyword>
<keyword evidence="4 8" id="KW-1133">Transmembrane helix</keyword>
<dbReference type="Gene3D" id="3.40.50.80">
    <property type="entry name" value="Nucleotide-binding domain of ferredoxin-NADP reductase (FNR) module"/>
    <property type="match status" value="2"/>
</dbReference>
<evidence type="ECO:0000256" key="2">
    <source>
        <dbReference type="ARBA" id="ARBA00022448"/>
    </source>
</evidence>
<dbReference type="AlphaFoldDB" id="A0A6A6NPV4"/>
<feature type="transmembrane region" description="Helical" evidence="8">
    <location>
        <begin position="232"/>
        <end position="256"/>
    </location>
</feature>
<feature type="transmembrane region" description="Helical" evidence="8">
    <location>
        <begin position="315"/>
        <end position="336"/>
    </location>
</feature>
<sequence length="683" mass="74791">WLSAALRFSMHAARTAASPPQHQQQRQDDFTISNNGTTGPPQNRGPKDEFGLDPSVSKPLLDAVIFSRDFTPSYNAVVVAVLLFVALVHQYERFMNARRRWKGIMRELQETKVEYSSGTIANGDVSLADEDGGSSSSSSTLHGTATPPDLGKLKPIEDEASPLLGHGTSNPPPVRTHILRRLYWTIKSWLMYQPRPIPIVNKSLPSNGTSIFVFLFLSLNVFYTFYRVPLRLVYLFVFADRCGLLFTANLPLLYLLAAKNQPVKLLTGRSYESLNIFHRRLGELLCLLALLHGAGMVGVWYTLLRPFGFGLARFLRAPVILLGLLTLLTYETLYVTSLASFRRRWYEAFLGLHVGGQLAALVLLWFHHANARVWVGVALGIFVVDRLIFRLCLNTSTHVAHASVADDGATVLLSTAWDIPSRSHTSGGGLLARLRPRNTAHGWHPTAHVFVSIPSLGSTHAAQFHPFTIASAAPRPSPSDPFAPAPTPANLTLLVRAHAGFTSALLRHAVRRPETPLRVRLDGPYGTQAVLERLEGADAAVLVAGGSGVAVTFAAAWGLVRSRLRSPVEGGGRGTMEVVFVWIVRERAQLGWVPRERLDELREAGVRVVLAGPTGEVGRPDVEALVRGHCVGDGKEGASAARRKRVRVLVSGPDALNRDVRNACARLVRRGVDVGVDVEKFGW</sequence>
<keyword evidence="6 8" id="KW-0472">Membrane</keyword>
<dbReference type="PANTHER" id="PTHR32361:SF28">
    <property type="entry name" value="FRP1P"/>
    <property type="match status" value="1"/>
</dbReference>
<dbReference type="SFLD" id="SFLDG01168">
    <property type="entry name" value="Ferric_reductase_subgroup_(FRE"/>
    <property type="match status" value="1"/>
</dbReference>
<evidence type="ECO:0000256" key="3">
    <source>
        <dbReference type="ARBA" id="ARBA00022692"/>
    </source>
</evidence>
<proteinExistence type="predicted"/>
<comment type="subcellular location">
    <subcellularLocation>
        <location evidence="1">Membrane</location>
        <topology evidence="1">Multi-pass membrane protein</topology>
    </subcellularLocation>
</comment>
<evidence type="ECO:0000256" key="8">
    <source>
        <dbReference type="SAM" id="Phobius"/>
    </source>
</evidence>
<evidence type="ECO:0000256" key="7">
    <source>
        <dbReference type="SAM" id="MobiDB-lite"/>
    </source>
</evidence>
<dbReference type="EMBL" id="MU001698">
    <property type="protein sequence ID" value="KAF2453333.1"/>
    <property type="molecule type" value="Genomic_DNA"/>
</dbReference>
<dbReference type="InterPro" id="IPR039261">
    <property type="entry name" value="FNR_nucleotide-bd"/>
</dbReference>
<evidence type="ECO:0000256" key="5">
    <source>
        <dbReference type="ARBA" id="ARBA00023065"/>
    </source>
</evidence>
<evidence type="ECO:0000313" key="10">
    <source>
        <dbReference type="EMBL" id="KAF2453333.1"/>
    </source>
</evidence>
<feature type="non-terminal residue" evidence="10">
    <location>
        <position position="683"/>
    </location>
</feature>
<feature type="transmembrane region" description="Helical" evidence="8">
    <location>
        <begin position="204"/>
        <end position="226"/>
    </location>
</feature>
<dbReference type="Pfam" id="PF08022">
    <property type="entry name" value="FAD_binding_8"/>
    <property type="match status" value="1"/>
</dbReference>
<feature type="transmembrane region" description="Helical" evidence="8">
    <location>
        <begin position="284"/>
        <end position="303"/>
    </location>
</feature>
<evidence type="ECO:0000313" key="11">
    <source>
        <dbReference type="Proteomes" id="UP000799766"/>
    </source>
</evidence>
<dbReference type="InterPro" id="IPR051410">
    <property type="entry name" value="Ferric/Cupric_Reductase"/>
</dbReference>
<feature type="region of interest" description="Disordered" evidence="7">
    <location>
        <begin position="124"/>
        <end position="154"/>
    </location>
</feature>